<dbReference type="InterPro" id="IPR040122">
    <property type="entry name" value="Importin_beta"/>
</dbReference>
<dbReference type="SUPFAM" id="SSF48371">
    <property type="entry name" value="ARM repeat"/>
    <property type="match status" value="1"/>
</dbReference>
<evidence type="ECO:0000256" key="1">
    <source>
        <dbReference type="ARBA" id="ARBA00004496"/>
    </source>
</evidence>
<evidence type="ECO:0000256" key="3">
    <source>
        <dbReference type="ARBA" id="ARBA00022490"/>
    </source>
</evidence>
<organism evidence="6 7">
    <name type="scientific">Triparma columacea</name>
    <dbReference type="NCBI Taxonomy" id="722753"/>
    <lineage>
        <taxon>Eukaryota</taxon>
        <taxon>Sar</taxon>
        <taxon>Stramenopiles</taxon>
        <taxon>Ochrophyta</taxon>
        <taxon>Bolidophyceae</taxon>
        <taxon>Parmales</taxon>
        <taxon>Triparmaceae</taxon>
        <taxon>Triparma</taxon>
    </lineage>
</organism>
<dbReference type="AlphaFoldDB" id="A0A9W7GNQ4"/>
<dbReference type="Proteomes" id="UP001165065">
    <property type="component" value="Unassembled WGS sequence"/>
</dbReference>
<keyword evidence="4" id="KW-0677">Repeat</keyword>
<dbReference type="Gene3D" id="1.25.10.10">
    <property type="entry name" value="Leucine-rich Repeat Variant"/>
    <property type="match status" value="1"/>
</dbReference>
<keyword evidence="2" id="KW-0813">Transport</keyword>
<dbReference type="InterPro" id="IPR016024">
    <property type="entry name" value="ARM-type_fold"/>
</dbReference>
<proteinExistence type="predicted"/>
<comment type="subcellular location">
    <subcellularLocation>
        <location evidence="1">Cytoplasm</location>
    </subcellularLocation>
</comment>
<keyword evidence="3" id="KW-0963">Cytoplasm</keyword>
<dbReference type="PANTHER" id="PTHR10527">
    <property type="entry name" value="IMPORTIN BETA"/>
    <property type="match status" value="1"/>
</dbReference>
<evidence type="ECO:0000313" key="6">
    <source>
        <dbReference type="EMBL" id="GMI49036.1"/>
    </source>
</evidence>
<evidence type="ECO:0008006" key="8">
    <source>
        <dbReference type="Google" id="ProtNLM"/>
    </source>
</evidence>
<dbReference type="GO" id="GO:0006606">
    <property type="term" value="P:protein import into nucleus"/>
    <property type="evidence" value="ECO:0007669"/>
    <property type="project" value="InterPro"/>
</dbReference>
<protein>
    <recommendedName>
        <fullName evidence="8">Importin N-terminal domain-containing protein</fullName>
    </recommendedName>
</protein>
<evidence type="ECO:0000256" key="2">
    <source>
        <dbReference type="ARBA" id="ARBA00022448"/>
    </source>
</evidence>
<gene>
    <name evidence="6" type="ORF">TrCOL_g5105</name>
</gene>
<keyword evidence="7" id="KW-1185">Reference proteome</keyword>
<dbReference type="EMBL" id="BRYA01000455">
    <property type="protein sequence ID" value="GMI49036.1"/>
    <property type="molecule type" value="Genomic_DNA"/>
</dbReference>
<evidence type="ECO:0000313" key="7">
    <source>
        <dbReference type="Proteomes" id="UP001165065"/>
    </source>
</evidence>
<accession>A0A9W7GNQ4</accession>
<dbReference type="InterPro" id="IPR011989">
    <property type="entry name" value="ARM-like"/>
</dbReference>
<dbReference type="GO" id="GO:0005737">
    <property type="term" value="C:cytoplasm"/>
    <property type="evidence" value="ECO:0007669"/>
    <property type="project" value="UniProtKB-SubCell"/>
</dbReference>
<keyword evidence="5" id="KW-0653">Protein transport</keyword>
<dbReference type="OrthoDB" id="543373at2759"/>
<name>A0A9W7GNQ4_9STRA</name>
<comment type="caution">
    <text evidence="6">The sequence shown here is derived from an EMBL/GenBank/DDBJ whole genome shotgun (WGS) entry which is preliminary data.</text>
</comment>
<evidence type="ECO:0000256" key="5">
    <source>
        <dbReference type="ARBA" id="ARBA00022927"/>
    </source>
</evidence>
<sequence>MSHNACFQFVASLSSADSTTRSQAESYLKELLKTPETFITTLVQALQALDEAAPAMLASPANGPSGVFASHQMVFLLFRQKLMKWTYMPSEDREYQIFDSAPEPMQSSLQSFLLQYLSRCPPQTSSLALKACAVAVGCIGKSLISEAEDLPSAMSSYPDLLSTLSSTLLTPTSPPVSRLAAMHALGSGILEGIASHLSSNPTSKFHADFQVQMQSSCLVILTSALNDPHFPVRREAVRATNSLFQMLPTDELRSFFSPLLSTLIATSQAHLTKLHTTPDHHELSVTLLENLIEFVSCCFPIALQHLPAISQMCFIVIRPPSPPDQDLDPVRQLALEMVLTMAECNPSFCRSLSLPSNPPASFSDLLLNSCFTFLLEPCADETTEEWVAAESHTFDAIDIDHAEIGRDALARSITALSASTMIPSTFSRIHTLLNTPSPVHHHAALCSLSCTSHYMTDAHTREQAISATLPFFCPTSPLNPSPQVTFAAIECIAVMSESFTPRIQETHHKQIITALLHHTSKANSPAARIRAAAIGALSTFIELTPASIANSYLDSILGRLVTAVSEGPIMVVEYAVTGIASVASSSRSNFDSYYPAIAPILKNVLASLSVSSAITPETYLLRGKALEALSLLFVAVSDKSICADDMTAVMSATASFDLTIIAPDDPFRTYLIKCWTRIANTAKLAFTPYLPLIMPELIRCMSLDVETGQAPDAKDRYNEDYDDEFYDEDEYEDEDEDQNSDYNVSTITNRNGSRITISTPALEEQAAAVHTTLFLCESLQHHMYPYVEATSKALTQIINSSFHDDLVAYSITTFSELVRCVARSNQRQGVRTILEIFLQSAVLILQNWENQDGSVETVSCTVNAIQHALVYAAFDYSTISLGDYETDVTDLDLNLTESSVTLTAQQVDSLTSVLMSTFDETLQRIAVRVAEAKCSTAMGDYDNHAAEVDRCADADDSELISLIATLFSRIIEMHSSVLLSLSSIKSELIPAALEYTNPHFSAVQRRFSLNILADLLENSIIPSPDVGLKQSFLTEFVPLLKVCLDPADPELCKVAVEASHIIATNVPALADDEMKHKLLAIVNQAPESSKIFRTAQHEASSALNELGIRSL</sequence>
<reference evidence="7" key="1">
    <citation type="journal article" date="2023" name="Commun. Biol.">
        <title>Genome analysis of Parmales, the sister group of diatoms, reveals the evolutionary specialization of diatoms from phago-mixotrophs to photoautotrophs.</title>
        <authorList>
            <person name="Ban H."/>
            <person name="Sato S."/>
            <person name="Yoshikawa S."/>
            <person name="Yamada K."/>
            <person name="Nakamura Y."/>
            <person name="Ichinomiya M."/>
            <person name="Sato N."/>
            <person name="Blanc-Mathieu R."/>
            <person name="Endo H."/>
            <person name="Kuwata A."/>
            <person name="Ogata H."/>
        </authorList>
    </citation>
    <scope>NUCLEOTIDE SEQUENCE [LARGE SCALE GENOMIC DNA]</scope>
</reference>
<evidence type="ECO:0000256" key="4">
    <source>
        <dbReference type="ARBA" id="ARBA00022737"/>
    </source>
</evidence>